<sequence>MTRPVLTQVKPCDGPVYASSYVVSFYIPKNINHNPPRVKSCCNTGWDLEVQYNAVVSRRDTGKMIILNFSPGMMHHNHRGSLDFDDFHFDLLFYALMVGAQSITPIGKGVNTAPLLARSGAIPPITGNCQLGIGLTVRCGEIALQYWMGPGSSPRYGGIALRH</sequence>
<organism evidence="1 2">
    <name type="scientific">Capsicum annuum</name>
    <name type="common">Capsicum pepper</name>
    <dbReference type="NCBI Taxonomy" id="4072"/>
    <lineage>
        <taxon>Eukaryota</taxon>
        <taxon>Viridiplantae</taxon>
        <taxon>Streptophyta</taxon>
        <taxon>Embryophyta</taxon>
        <taxon>Tracheophyta</taxon>
        <taxon>Spermatophyta</taxon>
        <taxon>Magnoliopsida</taxon>
        <taxon>eudicotyledons</taxon>
        <taxon>Gunneridae</taxon>
        <taxon>Pentapetalae</taxon>
        <taxon>asterids</taxon>
        <taxon>lamiids</taxon>
        <taxon>Solanales</taxon>
        <taxon>Solanaceae</taxon>
        <taxon>Solanoideae</taxon>
        <taxon>Capsiceae</taxon>
        <taxon>Capsicum</taxon>
    </lineage>
</organism>
<comment type="caution">
    <text evidence="1">The sequence shown here is derived from an EMBL/GenBank/DDBJ whole genome shotgun (WGS) entry which is preliminary data.</text>
</comment>
<keyword evidence="2" id="KW-1185">Reference proteome</keyword>
<reference evidence="1 2" key="1">
    <citation type="journal article" date="2014" name="Nat. Genet.">
        <title>Genome sequence of the hot pepper provides insights into the evolution of pungency in Capsicum species.</title>
        <authorList>
            <person name="Kim S."/>
            <person name="Park M."/>
            <person name="Yeom S.I."/>
            <person name="Kim Y.M."/>
            <person name="Lee J.M."/>
            <person name="Lee H.A."/>
            <person name="Seo E."/>
            <person name="Choi J."/>
            <person name="Cheong K."/>
            <person name="Kim K.T."/>
            <person name="Jung K."/>
            <person name="Lee G.W."/>
            <person name="Oh S.K."/>
            <person name="Bae C."/>
            <person name="Kim S.B."/>
            <person name="Lee H.Y."/>
            <person name="Kim S.Y."/>
            <person name="Kim M.S."/>
            <person name="Kang B.C."/>
            <person name="Jo Y.D."/>
            <person name="Yang H.B."/>
            <person name="Jeong H.J."/>
            <person name="Kang W.H."/>
            <person name="Kwon J.K."/>
            <person name="Shin C."/>
            <person name="Lim J.Y."/>
            <person name="Park J.H."/>
            <person name="Huh J.H."/>
            <person name="Kim J.S."/>
            <person name="Kim B.D."/>
            <person name="Cohen O."/>
            <person name="Paran I."/>
            <person name="Suh M.C."/>
            <person name="Lee S.B."/>
            <person name="Kim Y.K."/>
            <person name="Shin Y."/>
            <person name="Noh S.J."/>
            <person name="Park J."/>
            <person name="Seo Y.S."/>
            <person name="Kwon S.Y."/>
            <person name="Kim H.A."/>
            <person name="Park J.M."/>
            <person name="Kim H.J."/>
            <person name="Choi S.B."/>
            <person name="Bosland P.W."/>
            <person name="Reeves G."/>
            <person name="Jo S.H."/>
            <person name="Lee B.W."/>
            <person name="Cho H.T."/>
            <person name="Choi H.S."/>
            <person name="Lee M.S."/>
            <person name="Yu Y."/>
            <person name="Do Choi Y."/>
            <person name="Park B.S."/>
            <person name="van Deynze A."/>
            <person name="Ashrafi H."/>
            <person name="Hill T."/>
            <person name="Kim W.T."/>
            <person name="Pai H.S."/>
            <person name="Ahn H.K."/>
            <person name="Yeam I."/>
            <person name="Giovannoni J.J."/>
            <person name="Rose J.K."/>
            <person name="Sorensen I."/>
            <person name="Lee S.J."/>
            <person name="Kim R.W."/>
            <person name="Choi I.Y."/>
            <person name="Choi B.S."/>
            <person name="Lim J.S."/>
            <person name="Lee Y.H."/>
            <person name="Choi D."/>
        </authorList>
    </citation>
    <scope>NUCLEOTIDE SEQUENCE [LARGE SCALE GENOMIC DNA]</scope>
    <source>
        <strain evidence="2">cv. CM334</strain>
    </source>
</reference>
<dbReference type="Gramene" id="PHT89511">
    <property type="protein sequence ID" value="PHT89511"/>
    <property type="gene ID" value="T459_04624"/>
</dbReference>
<accession>A0A2G3A5N1</accession>
<name>A0A2G3A5N1_CAPAN</name>
<dbReference type="SUPFAM" id="SSF55136">
    <property type="entry name" value="Probable bacterial effector-binding domain"/>
    <property type="match status" value="1"/>
</dbReference>
<reference evidence="1 2" key="2">
    <citation type="journal article" date="2017" name="Genome Biol.">
        <title>New reference genome sequences of hot pepper reveal the massive evolution of plant disease-resistance genes by retroduplication.</title>
        <authorList>
            <person name="Kim S."/>
            <person name="Park J."/>
            <person name="Yeom S.I."/>
            <person name="Kim Y.M."/>
            <person name="Seo E."/>
            <person name="Kim K.T."/>
            <person name="Kim M.S."/>
            <person name="Lee J.M."/>
            <person name="Cheong K."/>
            <person name="Shin H.S."/>
            <person name="Kim S.B."/>
            <person name="Han K."/>
            <person name="Lee J."/>
            <person name="Park M."/>
            <person name="Lee H.A."/>
            <person name="Lee H.Y."/>
            <person name="Lee Y."/>
            <person name="Oh S."/>
            <person name="Lee J.H."/>
            <person name="Choi E."/>
            <person name="Choi E."/>
            <person name="Lee S.E."/>
            <person name="Jeon J."/>
            <person name="Kim H."/>
            <person name="Choi G."/>
            <person name="Song H."/>
            <person name="Lee J."/>
            <person name="Lee S.C."/>
            <person name="Kwon J.K."/>
            <person name="Lee H.Y."/>
            <person name="Koo N."/>
            <person name="Hong Y."/>
            <person name="Kim R.W."/>
            <person name="Kang W.H."/>
            <person name="Huh J.H."/>
            <person name="Kang B.C."/>
            <person name="Yang T.J."/>
            <person name="Lee Y.H."/>
            <person name="Bennetzen J.L."/>
            <person name="Choi D."/>
        </authorList>
    </citation>
    <scope>NUCLEOTIDE SEQUENCE [LARGE SCALE GENOMIC DNA]</scope>
    <source>
        <strain evidence="2">cv. CM334</strain>
    </source>
</reference>
<dbReference type="EMBL" id="AYRZ02000002">
    <property type="protein sequence ID" value="PHT89511.1"/>
    <property type="molecule type" value="Genomic_DNA"/>
</dbReference>
<dbReference type="Proteomes" id="UP000222542">
    <property type="component" value="Unassembled WGS sequence"/>
</dbReference>
<dbReference type="Gene3D" id="3.20.80.10">
    <property type="entry name" value="Regulatory factor, effector binding domain"/>
    <property type="match status" value="1"/>
</dbReference>
<evidence type="ECO:0000313" key="1">
    <source>
        <dbReference type="EMBL" id="PHT89511.1"/>
    </source>
</evidence>
<gene>
    <name evidence="1" type="ORF">T459_04624</name>
</gene>
<dbReference type="AlphaFoldDB" id="A0A2G3A5N1"/>
<evidence type="ECO:0000313" key="2">
    <source>
        <dbReference type="Proteomes" id="UP000222542"/>
    </source>
</evidence>
<dbReference type="InterPro" id="IPR011256">
    <property type="entry name" value="Reg_factor_effector_dom_sf"/>
</dbReference>
<protein>
    <submittedName>
        <fullName evidence="1">Uncharacterized protein</fullName>
    </submittedName>
</protein>
<proteinExistence type="predicted"/>